<gene>
    <name evidence="3" type="ORF">RT717_09405</name>
</gene>
<evidence type="ECO:0000259" key="2">
    <source>
        <dbReference type="Pfam" id="PF06580"/>
    </source>
</evidence>
<keyword evidence="4" id="KW-1185">Reference proteome</keyword>
<keyword evidence="1" id="KW-0812">Transmembrane</keyword>
<proteinExistence type="predicted"/>
<dbReference type="InterPro" id="IPR036890">
    <property type="entry name" value="HATPase_C_sf"/>
</dbReference>
<accession>A0ABZ0IVN9</accession>
<evidence type="ECO:0000313" key="3">
    <source>
        <dbReference type="EMBL" id="WOK08851.1"/>
    </source>
</evidence>
<keyword evidence="3" id="KW-0808">Transferase</keyword>
<dbReference type="GO" id="GO:0016301">
    <property type="term" value="F:kinase activity"/>
    <property type="evidence" value="ECO:0007669"/>
    <property type="project" value="UniProtKB-KW"/>
</dbReference>
<dbReference type="PANTHER" id="PTHR34220">
    <property type="entry name" value="SENSOR HISTIDINE KINASE YPDA"/>
    <property type="match status" value="1"/>
</dbReference>
<feature type="domain" description="Signal transduction histidine kinase internal region" evidence="2">
    <location>
        <begin position="165"/>
        <end position="238"/>
    </location>
</feature>
<keyword evidence="1" id="KW-1133">Transmembrane helix</keyword>
<keyword evidence="3" id="KW-0418">Kinase</keyword>
<feature type="transmembrane region" description="Helical" evidence="1">
    <location>
        <begin position="72"/>
        <end position="97"/>
    </location>
</feature>
<evidence type="ECO:0000313" key="4">
    <source>
        <dbReference type="Proteomes" id="UP001302349"/>
    </source>
</evidence>
<feature type="transmembrane region" description="Helical" evidence="1">
    <location>
        <begin position="39"/>
        <end position="60"/>
    </location>
</feature>
<feature type="transmembrane region" description="Helical" evidence="1">
    <location>
        <begin position="117"/>
        <end position="140"/>
    </location>
</feature>
<dbReference type="PANTHER" id="PTHR34220:SF7">
    <property type="entry name" value="SENSOR HISTIDINE KINASE YPDA"/>
    <property type="match status" value="1"/>
</dbReference>
<dbReference type="Pfam" id="PF06580">
    <property type="entry name" value="His_kinase"/>
    <property type="match status" value="1"/>
</dbReference>
<dbReference type="RefSeq" id="WP_317491482.1">
    <property type="nucleotide sequence ID" value="NZ_CP136051.1"/>
</dbReference>
<dbReference type="Proteomes" id="UP001302349">
    <property type="component" value="Chromosome"/>
</dbReference>
<dbReference type="EMBL" id="CP136051">
    <property type="protein sequence ID" value="WOK08851.1"/>
    <property type="molecule type" value="Genomic_DNA"/>
</dbReference>
<name>A0ABZ0IVN9_9BACT</name>
<dbReference type="InterPro" id="IPR050640">
    <property type="entry name" value="Bact_2-comp_sensor_kinase"/>
</dbReference>
<reference evidence="3 4" key="1">
    <citation type="journal article" date="2023" name="Microbiol. Resour. Announc.">
        <title>Complete Genome Sequence of Imperialibacter roseus strain P4T.</title>
        <authorList>
            <person name="Tizabi D.R."/>
            <person name="Bachvaroff T."/>
            <person name="Hill R.T."/>
        </authorList>
    </citation>
    <scope>NUCLEOTIDE SEQUENCE [LARGE SCALE GENOMIC DNA]</scope>
    <source>
        <strain evidence="3 4">P4T</strain>
    </source>
</reference>
<organism evidence="3 4">
    <name type="scientific">Imperialibacter roseus</name>
    <dbReference type="NCBI Taxonomy" id="1324217"/>
    <lineage>
        <taxon>Bacteria</taxon>
        <taxon>Pseudomonadati</taxon>
        <taxon>Bacteroidota</taxon>
        <taxon>Cytophagia</taxon>
        <taxon>Cytophagales</taxon>
        <taxon>Flammeovirgaceae</taxon>
        <taxon>Imperialibacter</taxon>
    </lineage>
</organism>
<sequence length="357" mass="40068">MTEKKVLTGLIVICTLLALTVQLVGGISGDGARADLPIMYWPLGFGAVALLLVVPVYNTCEWLMPFKEREKLMLACLISILYGLLLVLLAPIVAILFERLFKVNEHFNFSSLSLVYASDWVFILPCTLFYFLQLLFVVLLRQKDQIVRDKEKVLELENQLKEGALSSLQYQLRPHFLFNSLNNVAMMVRKGEKEASVDALVSLSTILSKVMRRDKEQMIRLQEELDLLENFITIERLRDDKVSISVDVADGANAAMVPVLLLQPIVENAFRFARESGIDEPSVRINAAVVGQSVQLKVFNSGKGLIGWTLMDSSGIGLINTIHRLRYIYGTSFSFTTTDFPGGVEIVIEIPSKLERH</sequence>
<dbReference type="Gene3D" id="3.30.565.10">
    <property type="entry name" value="Histidine kinase-like ATPase, C-terminal domain"/>
    <property type="match status" value="1"/>
</dbReference>
<dbReference type="InterPro" id="IPR010559">
    <property type="entry name" value="Sig_transdc_His_kin_internal"/>
</dbReference>
<protein>
    <submittedName>
        <fullName evidence="3">Histidine kinase</fullName>
    </submittedName>
</protein>
<evidence type="ECO:0000256" key="1">
    <source>
        <dbReference type="SAM" id="Phobius"/>
    </source>
</evidence>
<dbReference type="SUPFAM" id="SSF55874">
    <property type="entry name" value="ATPase domain of HSP90 chaperone/DNA topoisomerase II/histidine kinase"/>
    <property type="match status" value="1"/>
</dbReference>
<keyword evidence="1" id="KW-0472">Membrane</keyword>